<feature type="transmembrane region" description="Helical" evidence="7">
    <location>
        <begin position="353"/>
        <end position="372"/>
    </location>
</feature>
<evidence type="ECO:0000256" key="7">
    <source>
        <dbReference type="SAM" id="Phobius"/>
    </source>
</evidence>
<dbReference type="EMBL" id="LGST01000016">
    <property type="protein sequence ID" value="KNE01265.1"/>
    <property type="molecule type" value="Genomic_DNA"/>
</dbReference>
<feature type="transmembrane region" description="Helical" evidence="7">
    <location>
        <begin position="31"/>
        <end position="51"/>
    </location>
</feature>
<proteinExistence type="inferred from homology"/>
<feature type="transmembrane region" description="Helical" evidence="7">
    <location>
        <begin position="434"/>
        <end position="457"/>
    </location>
</feature>
<feature type="transmembrane region" description="Helical" evidence="7">
    <location>
        <begin position="6"/>
        <end position="24"/>
    </location>
</feature>
<evidence type="ECO:0000256" key="5">
    <source>
        <dbReference type="ARBA" id="ARBA00023136"/>
    </source>
</evidence>
<keyword evidence="4 7" id="KW-1133">Transmembrane helix</keyword>
<dbReference type="InterPro" id="IPR006876">
    <property type="entry name" value="LMBR1-like_membr_prot"/>
</dbReference>
<feature type="transmembrane region" description="Helical" evidence="7">
    <location>
        <begin position="121"/>
        <end position="138"/>
    </location>
</feature>
<accession>A0A0L0P4U5</accession>
<reference evidence="9" key="1">
    <citation type="journal article" date="2015" name="BMC Genomics">
        <title>Draft genome of a commonly misdiagnosed multidrug resistant pathogen Candida auris.</title>
        <authorList>
            <person name="Chatterjee S."/>
            <person name="Alampalli S.V."/>
            <person name="Nageshan R.K."/>
            <person name="Chettiar S.T."/>
            <person name="Joshi S."/>
            <person name="Tatu U.S."/>
        </authorList>
    </citation>
    <scope>NUCLEOTIDE SEQUENCE [LARGE SCALE GENOMIC DNA]</scope>
    <source>
        <strain evidence="9">6684</strain>
    </source>
</reference>
<dbReference type="VEuPathDB" id="FungiDB:CJI96_0001707"/>
<dbReference type="PANTHER" id="PTHR21355">
    <property type="entry name" value="G-PROTEIN COUPLED RECEPTOR-ASSOCIATED PROTEIN LMBRD2"/>
    <property type="match status" value="1"/>
</dbReference>
<feature type="compositionally biased region" description="Basic and acidic residues" evidence="6">
    <location>
        <begin position="570"/>
        <end position="580"/>
    </location>
</feature>
<feature type="transmembrane region" description="Helical" evidence="7">
    <location>
        <begin position="392"/>
        <end position="413"/>
    </location>
</feature>
<keyword evidence="3 7" id="KW-0812">Transmembrane</keyword>
<comment type="similarity">
    <text evidence="2">Belongs to the LIMR family.</text>
</comment>
<gene>
    <name evidence="8" type="ORF">QG37_02157</name>
</gene>
<evidence type="ECO:0000256" key="1">
    <source>
        <dbReference type="ARBA" id="ARBA00004141"/>
    </source>
</evidence>
<dbReference type="PANTHER" id="PTHR21355:SF0">
    <property type="entry name" value="G-PROTEIN COUPLED RECEPTOR-ASSOCIATED PROTEIN LMBRD2"/>
    <property type="match status" value="1"/>
</dbReference>
<dbReference type="VEuPathDB" id="FungiDB:QG37_02157"/>
<comment type="caution">
    <text evidence="8">The sequence shown here is derived from an EMBL/GenBank/DDBJ whole genome shotgun (WGS) entry which is preliminary data.</text>
</comment>
<sequence>MWFFLLLCYVLAAVISLAFLQFHINLFRHKLYLLVPLFLAIYMPLSITFFLPVDYVKHNLASDIFGFTINDKTILVLWKSNYWSTFLLTWLLLPVLQEFYRSGHYHRLPKLKDAFRAHLKFQAIVLLVGIAGAIYLMLEVGFSFGHLKSMVIALSHIYALILALWLMAHGLIAIPRNRWVEGNLMQNINHHYLKVPRLVDALEDSKISLKEEALKVLVLEKNYTSLTVPENFEFRDWILHLSKQIPDDLRESISRHYVYDLSNAITRSQLNENFMKNLTYNFQNHLYKLTAYESEYSTLLEQISRLQTLIDAKAAENPAERNQLIRSLRLTPFPPTIDYYFQCYVKPAARRTLSVFLFTVSFVIIQSEFFHSTKLSLMNTLVYQTGIHKHNFLQATSSSMIFLYMLFCSLNSLAKLKIFNKYHLVPRNSDPVSASFYASYIARLTIPLSYNFITLFASRDSIFEEWYGKSIHLTGLFNLMNNWIPRLLLIPIVLTTFNVYDIVKKRLGLLSDFYSAWADFDSEEAVGETDLSLSKRKDLIIVEARRIVSLELNRRNQGLGRLSNSPDLQRQNESRFDDQLARDSDQTLGGALTNRIDAFHDDANFMPSPYFGSDVWNKLGGTLNGIKNAVLTRFGRMEPSYRDDPIDSYEYDDDANENLII</sequence>
<evidence type="ECO:0000313" key="9">
    <source>
        <dbReference type="Proteomes" id="UP000037122"/>
    </source>
</evidence>
<evidence type="ECO:0000256" key="3">
    <source>
        <dbReference type="ARBA" id="ARBA00022692"/>
    </source>
</evidence>
<keyword evidence="5 7" id="KW-0472">Membrane</keyword>
<feature type="transmembrane region" description="Helical" evidence="7">
    <location>
        <begin position="82"/>
        <end position="100"/>
    </location>
</feature>
<dbReference type="VEuPathDB" id="FungiDB:CJI97_003245"/>
<dbReference type="Pfam" id="PF04791">
    <property type="entry name" value="LMBR1"/>
    <property type="match status" value="1"/>
</dbReference>
<feature type="transmembrane region" description="Helical" evidence="7">
    <location>
        <begin position="483"/>
        <end position="503"/>
    </location>
</feature>
<dbReference type="AlphaFoldDB" id="A0A0L0P4U5"/>
<dbReference type="Proteomes" id="UP000037122">
    <property type="component" value="Unassembled WGS sequence"/>
</dbReference>
<name>A0A0L0P4U5_CANAR</name>
<evidence type="ECO:0000256" key="6">
    <source>
        <dbReference type="SAM" id="MobiDB-lite"/>
    </source>
</evidence>
<dbReference type="VEuPathDB" id="FungiDB:CJJ07_001286"/>
<dbReference type="InterPro" id="IPR051584">
    <property type="entry name" value="GPCR-associated_LMBR1"/>
</dbReference>
<evidence type="ECO:0000256" key="2">
    <source>
        <dbReference type="ARBA" id="ARBA00010487"/>
    </source>
</evidence>
<feature type="region of interest" description="Disordered" evidence="6">
    <location>
        <begin position="561"/>
        <end position="580"/>
    </location>
</feature>
<dbReference type="GO" id="GO:0016020">
    <property type="term" value="C:membrane"/>
    <property type="evidence" value="ECO:0007669"/>
    <property type="project" value="UniProtKB-SubCell"/>
</dbReference>
<protein>
    <submittedName>
        <fullName evidence="8">Uncharacterized protein</fullName>
    </submittedName>
</protein>
<dbReference type="VEuPathDB" id="FungiDB:B9J08_003173"/>
<feature type="transmembrane region" description="Helical" evidence="7">
    <location>
        <begin position="150"/>
        <end position="168"/>
    </location>
</feature>
<evidence type="ECO:0000313" key="8">
    <source>
        <dbReference type="EMBL" id="KNE01265.1"/>
    </source>
</evidence>
<organism evidence="8 9">
    <name type="scientific">Candidozyma auris</name>
    <name type="common">Yeast</name>
    <name type="synonym">Candida auris</name>
    <dbReference type="NCBI Taxonomy" id="498019"/>
    <lineage>
        <taxon>Eukaryota</taxon>
        <taxon>Fungi</taxon>
        <taxon>Dikarya</taxon>
        <taxon>Ascomycota</taxon>
        <taxon>Saccharomycotina</taxon>
        <taxon>Pichiomycetes</taxon>
        <taxon>Metschnikowiaceae</taxon>
        <taxon>Candidozyma</taxon>
    </lineage>
</organism>
<evidence type="ECO:0000256" key="4">
    <source>
        <dbReference type="ARBA" id="ARBA00022989"/>
    </source>
</evidence>
<comment type="subcellular location">
    <subcellularLocation>
        <location evidence="1">Membrane</location>
        <topology evidence="1">Multi-pass membrane protein</topology>
    </subcellularLocation>
</comment>
<dbReference type="VEuPathDB" id="FungiDB:CJJ09_000933"/>